<organism evidence="2 3">
    <name type="scientific">Limosilactobacillus reuteri</name>
    <name type="common">Lactobacillus reuteri</name>
    <dbReference type="NCBI Taxonomy" id="1598"/>
    <lineage>
        <taxon>Bacteria</taxon>
        <taxon>Bacillati</taxon>
        <taxon>Bacillota</taxon>
        <taxon>Bacilli</taxon>
        <taxon>Lactobacillales</taxon>
        <taxon>Lactobacillaceae</taxon>
        <taxon>Limosilactobacillus</taxon>
    </lineage>
</organism>
<dbReference type="Gene3D" id="3.30.420.40">
    <property type="match status" value="2"/>
</dbReference>
<dbReference type="OMA" id="EFGYMFT"/>
<reference evidence="2 3" key="1">
    <citation type="submission" date="2014-06" db="EMBL/GenBank/DDBJ databases">
        <title>Genetic determinant of reutericyclin biosynthesis of Lactobacillus reuteri.</title>
        <authorList>
            <person name="Lin X."/>
            <person name="Duar R."/>
            <person name="Walter J."/>
            <person name="Gaenzle M."/>
        </authorList>
    </citation>
    <scope>NUCLEOTIDE SEQUENCE [LARGE SCALE GENOMIC DNA]</scope>
    <source>
        <strain evidence="2 3">LTH2584</strain>
    </source>
</reference>
<proteinExistence type="inferred from homology"/>
<dbReference type="RefSeq" id="WP_003669084.1">
    <property type="nucleotide sequence ID" value="NZ_CP011024.1"/>
</dbReference>
<comment type="caution">
    <text evidence="2">The sequence shown here is derived from an EMBL/GenBank/DDBJ whole genome shotgun (WGS) entry which is preliminary data.</text>
</comment>
<evidence type="ECO:0000256" key="1">
    <source>
        <dbReference type="ARBA" id="ARBA00006479"/>
    </source>
</evidence>
<dbReference type="InterPro" id="IPR043129">
    <property type="entry name" value="ATPase_NBD"/>
</dbReference>
<evidence type="ECO:0000313" key="3">
    <source>
        <dbReference type="Proteomes" id="UP000027731"/>
    </source>
</evidence>
<dbReference type="InterPro" id="IPR000600">
    <property type="entry name" value="ROK"/>
</dbReference>
<dbReference type="PANTHER" id="PTHR18964:SF170">
    <property type="entry name" value="SUGAR KINASE"/>
    <property type="match status" value="1"/>
</dbReference>
<dbReference type="Proteomes" id="UP000027731">
    <property type="component" value="Unassembled WGS sequence"/>
</dbReference>
<dbReference type="PATRIC" id="fig|1598.90.peg.1127"/>
<gene>
    <name evidence="2" type="ORF">LR3_04455</name>
</gene>
<dbReference type="PANTHER" id="PTHR18964">
    <property type="entry name" value="ROK (REPRESSOR, ORF, KINASE) FAMILY"/>
    <property type="match status" value="1"/>
</dbReference>
<dbReference type="CDD" id="cd24152">
    <property type="entry name" value="ASKHA_NBD_ROK-like"/>
    <property type="match status" value="1"/>
</dbReference>
<name>A0A073JP77_LIMRT</name>
<dbReference type="Pfam" id="PF00480">
    <property type="entry name" value="ROK"/>
    <property type="match status" value="1"/>
</dbReference>
<dbReference type="SUPFAM" id="SSF53067">
    <property type="entry name" value="Actin-like ATPase domain"/>
    <property type="match status" value="1"/>
</dbReference>
<accession>A0A073JP77</accession>
<protein>
    <submittedName>
        <fullName evidence="2">Transcriptional regulator</fullName>
    </submittedName>
</protein>
<sequence length="300" mass="32574">MQRQYLSIDIGGTEIKSALIDHSGNIFEKNHVPTPHQKEAFLAAIFAVVEPVLDKVTAICVSLPGVVNPATGEVKFTGALGFMGTFNFAAYLESRAHCPVYVGNDANCATLAEMWLGNLNGISSGAVITLGTSVGGGIVINNQLLHGPHFQAGELSAMIIDNDAPELHYSTMGATTSAVKMIETMADICDIKDKTDGRRVFKEINRHNPVIWSLFEGFCRRVAVLILNIQTVVDLERVLIGGGISAQKILIDEIKKQFMILQKSDYRLHDDVTMPEIMTAKFGNEANLLGALYGLLLTIE</sequence>
<dbReference type="EMBL" id="JOSX01000019">
    <property type="protein sequence ID" value="KEK14899.1"/>
    <property type="molecule type" value="Genomic_DNA"/>
</dbReference>
<evidence type="ECO:0000313" key="2">
    <source>
        <dbReference type="EMBL" id="KEK14899.1"/>
    </source>
</evidence>
<comment type="similarity">
    <text evidence="1">Belongs to the ROK (NagC/XylR) family.</text>
</comment>
<dbReference type="AlphaFoldDB" id="A0A073JP77"/>